<evidence type="ECO:0000313" key="3">
    <source>
        <dbReference type="Proteomes" id="UP000216147"/>
    </source>
</evidence>
<comment type="caution">
    <text evidence="2">The sequence shown here is derived from an EMBL/GenBank/DDBJ whole genome shotgun (WGS) entry which is preliminary data.</text>
</comment>
<dbReference type="AlphaFoldDB" id="A0A258HLU1"/>
<evidence type="ECO:0000313" key="2">
    <source>
        <dbReference type="EMBL" id="OYX57288.1"/>
    </source>
</evidence>
<protein>
    <submittedName>
        <fullName evidence="2">Uncharacterized protein</fullName>
    </submittedName>
</protein>
<dbReference type="InterPro" id="IPR016987">
    <property type="entry name" value="UCP023238"/>
</dbReference>
<feature type="signal peptide" evidence="1">
    <location>
        <begin position="1"/>
        <end position="21"/>
    </location>
</feature>
<reference evidence="2 3" key="1">
    <citation type="submission" date="2017-03" db="EMBL/GenBank/DDBJ databases">
        <title>Lifting the veil on microbial sulfur biogeochemistry in mining wastewaters.</title>
        <authorList>
            <person name="Kantor R.S."/>
            <person name="Colenbrander Nelson T."/>
            <person name="Marshall S."/>
            <person name="Bennett D."/>
            <person name="Apte S."/>
            <person name="Camacho D."/>
            <person name="Thomas B.C."/>
            <person name="Warren L.A."/>
            <person name="Banfield J.F."/>
        </authorList>
    </citation>
    <scope>NUCLEOTIDE SEQUENCE [LARGE SCALE GENOMIC DNA]</scope>
    <source>
        <strain evidence="2">32-68-21</strain>
    </source>
</reference>
<proteinExistence type="predicted"/>
<feature type="chain" id="PRO_5012198115" evidence="1">
    <location>
        <begin position="22"/>
        <end position="181"/>
    </location>
</feature>
<organism evidence="2 3">
    <name type="scientific">Brevundimonas subvibrioides</name>
    <dbReference type="NCBI Taxonomy" id="74313"/>
    <lineage>
        <taxon>Bacteria</taxon>
        <taxon>Pseudomonadati</taxon>
        <taxon>Pseudomonadota</taxon>
        <taxon>Alphaproteobacteria</taxon>
        <taxon>Caulobacterales</taxon>
        <taxon>Caulobacteraceae</taxon>
        <taxon>Brevundimonas</taxon>
    </lineage>
</organism>
<dbReference type="PIRSF" id="PIRSF032038">
    <property type="entry name" value="UCP023238"/>
    <property type="match status" value="1"/>
</dbReference>
<sequence>MRKKARLLTVSGLILAAAAFAAPLTGHAQDAATVRPALLEDLLACRSITATDARLACFDVAAAAFDTAEQQGEVTVIDRVQARETRARLFGLDLATANLFGRLRQDDPVDAIETTLTSGRQDGRGQWTFVLADGAIWRQIDMERVTARVAPGAAVRIRQGAVGSYLLSVGGARSVRVRRER</sequence>
<gene>
    <name evidence="2" type="ORF">B7Y86_06170</name>
</gene>
<accession>A0A258HLU1</accession>
<dbReference type="Proteomes" id="UP000216147">
    <property type="component" value="Unassembled WGS sequence"/>
</dbReference>
<keyword evidence="1" id="KW-0732">Signal</keyword>
<name>A0A258HLU1_9CAUL</name>
<dbReference type="EMBL" id="NCEQ01000006">
    <property type="protein sequence ID" value="OYX57288.1"/>
    <property type="molecule type" value="Genomic_DNA"/>
</dbReference>
<evidence type="ECO:0000256" key="1">
    <source>
        <dbReference type="SAM" id="SignalP"/>
    </source>
</evidence>